<protein>
    <submittedName>
        <fullName evidence="2">Uncharacterized protein</fullName>
    </submittedName>
</protein>
<evidence type="ECO:0000313" key="1">
    <source>
        <dbReference type="Proteomes" id="UP000887577"/>
    </source>
</evidence>
<evidence type="ECO:0000313" key="2">
    <source>
        <dbReference type="WBParaSite" id="PSU_v2.g5554.t1"/>
    </source>
</evidence>
<dbReference type="WBParaSite" id="PSU_v2.g5554.t1">
    <property type="protein sequence ID" value="PSU_v2.g5554.t1"/>
    <property type="gene ID" value="PSU_v2.g5554"/>
</dbReference>
<dbReference type="Proteomes" id="UP000887577">
    <property type="component" value="Unplaced"/>
</dbReference>
<organism evidence="1 2">
    <name type="scientific">Panagrolaimus superbus</name>
    <dbReference type="NCBI Taxonomy" id="310955"/>
    <lineage>
        <taxon>Eukaryota</taxon>
        <taxon>Metazoa</taxon>
        <taxon>Ecdysozoa</taxon>
        <taxon>Nematoda</taxon>
        <taxon>Chromadorea</taxon>
        <taxon>Rhabditida</taxon>
        <taxon>Tylenchina</taxon>
        <taxon>Panagrolaimomorpha</taxon>
        <taxon>Panagrolaimoidea</taxon>
        <taxon>Panagrolaimidae</taxon>
        <taxon>Panagrolaimus</taxon>
    </lineage>
</organism>
<reference evidence="2" key="1">
    <citation type="submission" date="2022-11" db="UniProtKB">
        <authorList>
            <consortium name="WormBaseParasite"/>
        </authorList>
    </citation>
    <scope>IDENTIFICATION</scope>
</reference>
<name>A0A914Z0Y7_9BILA</name>
<sequence length="100" mass="11825">MFNKNKEENRRGFATEIQYFTVSEIRPNLHVTGYGLLSDEKIRDLGYTHAVDATNKFKIHMIKDVEYFNVRVEDRSIDDIKRYFKDATDFIQNAIEMVSI</sequence>
<dbReference type="AlphaFoldDB" id="A0A914Z0Y7"/>
<dbReference type="SUPFAM" id="SSF52799">
    <property type="entry name" value="(Phosphotyrosine protein) phosphatases II"/>
    <property type="match status" value="1"/>
</dbReference>
<proteinExistence type="predicted"/>
<dbReference type="InterPro" id="IPR029021">
    <property type="entry name" value="Prot-tyrosine_phosphatase-like"/>
</dbReference>
<keyword evidence="1" id="KW-1185">Reference proteome</keyword>
<dbReference type="Gene3D" id="3.90.190.10">
    <property type="entry name" value="Protein tyrosine phosphatase superfamily"/>
    <property type="match status" value="1"/>
</dbReference>
<accession>A0A914Z0Y7</accession>